<proteinExistence type="predicted"/>
<keyword evidence="8 11" id="KW-1133">Transmembrane helix</keyword>
<dbReference type="SUPFAM" id="SSF90123">
    <property type="entry name" value="ABC transporter transmembrane region"/>
    <property type="match status" value="1"/>
</dbReference>
<dbReference type="GO" id="GO:0005524">
    <property type="term" value="F:ATP binding"/>
    <property type="evidence" value="ECO:0007669"/>
    <property type="project" value="UniProtKB-KW"/>
</dbReference>
<dbReference type="Gene3D" id="1.20.1560.10">
    <property type="entry name" value="ABC transporter type 1, transmembrane domain"/>
    <property type="match status" value="1"/>
</dbReference>
<dbReference type="EMBL" id="JACHKT010000006">
    <property type="protein sequence ID" value="MBB6002504.1"/>
    <property type="molecule type" value="Genomic_DNA"/>
</dbReference>
<dbReference type="InterPro" id="IPR003593">
    <property type="entry name" value="AAA+_ATPase"/>
</dbReference>
<keyword evidence="3" id="KW-1003">Cell membrane</keyword>
<sequence>MDTTKFVIEKQARPVKVPTVLQMESVECGAAALSIILGYFGKFVPLEKLRIACGVSRDGLKATNIIKAAREFGLEAKGYAKSVEKLMQIQTPAIIFWNFNHFLVLEGFTKNKVFLSDPAQGRYQVSHQEFDEAYTGVVLTFNPSATFEKGNEKRGLLASLGSRIANSKLSIGYIILVSLFLVIPGLVIPSFIQIFIDKYLINGYSGFVMPLLLIMGVTLIINAVLVYLQQYYLLKLETKLALTTSSKFLWHVFHLPIAFFTQRYSGEIGNRVSLNDKVAKLLSGDLANAALNIIVVVFYAILMFSYDLPLTLIGILMAALNVGVIKYVSRARKDGNRRLSNEMGKLLGITTSGISMIETLKASGRENDFFTNWIGYLAKVTNGQQELGWLSVRFNAIPPLLTSLTTTLILGIGALRIMDGQMTLGALVAFTYLMGNFISPVNQLISVGTLLNETESDMGRIDDVINYEVDEQFRGDNQQTKNSNTAINQKLIGYFEMKDVTFGYNTTMPALVEGFNLKLKPGSRVALVGGSGSGKSTVAKIASGLYKPWKGEILFDGKPKDDFPRHIITDSLAVIDQEVLIFNGTIKENIAFWDTTISDKNIIQSARDAAIHDTIAVRKDAYDSMVMEGGSNFSGGQRQRLEIARALATNPSILIMDEATSALDPTAEKLVMDNIKRRGCTCLIVAHRLSTIMDCDEIIVMQYGKIVERGTHQELMQQNGVYAQLIESK</sequence>
<name>A0A841EJX5_9BACT</name>
<feature type="domain" description="Peptidase C39" evidence="14">
    <location>
        <begin position="22"/>
        <end position="141"/>
    </location>
</feature>
<accession>A0A841EJX5</accession>
<keyword evidence="9 11" id="KW-0472">Membrane</keyword>
<evidence type="ECO:0000259" key="12">
    <source>
        <dbReference type="PROSITE" id="PS50893"/>
    </source>
</evidence>
<dbReference type="GO" id="GO:0015031">
    <property type="term" value="P:protein transport"/>
    <property type="evidence" value="ECO:0007669"/>
    <property type="project" value="UniProtKB-KW"/>
</dbReference>
<dbReference type="GO" id="GO:0016887">
    <property type="term" value="F:ATP hydrolysis activity"/>
    <property type="evidence" value="ECO:0007669"/>
    <property type="project" value="InterPro"/>
</dbReference>
<dbReference type="InterPro" id="IPR017871">
    <property type="entry name" value="ABC_transporter-like_CS"/>
</dbReference>
<dbReference type="InterPro" id="IPR011527">
    <property type="entry name" value="ABC1_TM_dom"/>
</dbReference>
<dbReference type="InterPro" id="IPR039421">
    <property type="entry name" value="Type_1_exporter"/>
</dbReference>
<dbReference type="Pfam" id="PF00005">
    <property type="entry name" value="ABC_tran"/>
    <property type="match status" value="1"/>
</dbReference>
<evidence type="ECO:0000256" key="8">
    <source>
        <dbReference type="ARBA" id="ARBA00022989"/>
    </source>
</evidence>
<reference evidence="15 16" key="1">
    <citation type="submission" date="2020-08" db="EMBL/GenBank/DDBJ databases">
        <title>Functional genomics of gut bacteria from endangered species of beetles.</title>
        <authorList>
            <person name="Carlos-Shanley C."/>
        </authorList>
    </citation>
    <scope>NUCLEOTIDE SEQUENCE [LARGE SCALE GENOMIC DNA]</scope>
    <source>
        <strain evidence="15 16">S00070</strain>
    </source>
</reference>
<evidence type="ECO:0000313" key="15">
    <source>
        <dbReference type="EMBL" id="MBB6002504.1"/>
    </source>
</evidence>
<evidence type="ECO:0000256" key="1">
    <source>
        <dbReference type="ARBA" id="ARBA00004651"/>
    </source>
</evidence>
<dbReference type="AlphaFoldDB" id="A0A841EJX5"/>
<keyword evidence="6 15" id="KW-0067">ATP-binding</keyword>
<dbReference type="InterPro" id="IPR003439">
    <property type="entry name" value="ABC_transporter-like_ATP-bd"/>
</dbReference>
<feature type="transmembrane region" description="Helical" evidence="11">
    <location>
        <begin position="310"/>
        <end position="328"/>
    </location>
</feature>
<evidence type="ECO:0000259" key="14">
    <source>
        <dbReference type="PROSITE" id="PS50990"/>
    </source>
</evidence>
<dbReference type="NCBIfam" id="TIGR03796">
    <property type="entry name" value="NHLM_micro_ABC1"/>
    <property type="match status" value="1"/>
</dbReference>
<dbReference type="SMART" id="SM00382">
    <property type="entry name" value="AAA"/>
    <property type="match status" value="1"/>
</dbReference>
<evidence type="ECO:0000256" key="10">
    <source>
        <dbReference type="ARBA" id="ARBA00043264"/>
    </source>
</evidence>
<evidence type="ECO:0000256" key="6">
    <source>
        <dbReference type="ARBA" id="ARBA00022840"/>
    </source>
</evidence>
<keyword evidence="2" id="KW-0813">Transport</keyword>
<keyword evidence="4 11" id="KW-0812">Transmembrane</keyword>
<evidence type="ECO:0000256" key="7">
    <source>
        <dbReference type="ARBA" id="ARBA00022927"/>
    </source>
</evidence>
<evidence type="ECO:0000256" key="2">
    <source>
        <dbReference type="ARBA" id="ARBA00022448"/>
    </source>
</evidence>
<feature type="transmembrane region" description="Helical" evidence="11">
    <location>
        <begin position="207"/>
        <end position="228"/>
    </location>
</feature>
<keyword evidence="10" id="KW-0080">Bacteriocin transport</keyword>
<dbReference type="PANTHER" id="PTHR24221">
    <property type="entry name" value="ATP-BINDING CASSETTE SUB-FAMILY B"/>
    <property type="match status" value="1"/>
</dbReference>
<dbReference type="SUPFAM" id="SSF52540">
    <property type="entry name" value="P-loop containing nucleoside triphosphate hydrolases"/>
    <property type="match status" value="1"/>
</dbReference>
<dbReference type="Pfam" id="PF00664">
    <property type="entry name" value="ABC_membrane"/>
    <property type="match status" value="1"/>
</dbReference>
<dbReference type="Gene3D" id="3.90.70.10">
    <property type="entry name" value="Cysteine proteinases"/>
    <property type="match status" value="1"/>
</dbReference>
<feature type="transmembrane region" description="Helical" evidence="11">
    <location>
        <begin position="171"/>
        <end position="195"/>
    </location>
</feature>
<dbReference type="GO" id="GO:0005886">
    <property type="term" value="C:plasma membrane"/>
    <property type="evidence" value="ECO:0007669"/>
    <property type="project" value="UniProtKB-SubCell"/>
</dbReference>
<evidence type="ECO:0000256" key="9">
    <source>
        <dbReference type="ARBA" id="ARBA00023136"/>
    </source>
</evidence>
<dbReference type="PANTHER" id="PTHR24221:SF654">
    <property type="entry name" value="ATP-BINDING CASSETTE SUB-FAMILY B MEMBER 6"/>
    <property type="match status" value="1"/>
</dbReference>
<dbReference type="InterPro" id="IPR027417">
    <property type="entry name" value="P-loop_NTPase"/>
</dbReference>
<evidence type="ECO:0000256" key="4">
    <source>
        <dbReference type="ARBA" id="ARBA00022692"/>
    </source>
</evidence>
<dbReference type="GO" id="GO:0034040">
    <property type="term" value="F:ATPase-coupled lipid transmembrane transporter activity"/>
    <property type="evidence" value="ECO:0007669"/>
    <property type="project" value="TreeGrafter"/>
</dbReference>
<keyword evidence="16" id="KW-1185">Reference proteome</keyword>
<comment type="caution">
    <text evidence="15">The sequence shown here is derived from an EMBL/GenBank/DDBJ whole genome shotgun (WGS) entry which is preliminary data.</text>
</comment>
<dbReference type="GO" id="GO:0043213">
    <property type="term" value="P:bacteriocin transport"/>
    <property type="evidence" value="ECO:0007669"/>
    <property type="project" value="UniProtKB-KW"/>
</dbReference>
<evidence type="ECO:0000256" key="5">
    <source>
        <dbReference type="ARBA" id="ARBA00022741"/>
    </source>
</evidence>
<feature type="transmembrane region" description="Helical" evidence="11">
    <location>
        <begin position="286"/>
        <end position="304"/>
    </location>
</feature>
<dbReference type="InterPro" id="IPR036640">
    <property type="entry name" value="ABC1_TM_sf"/>
</dbReference>
<dbReference type="InterPro" id="IPR005074">
    <property type="entry name" value="Peptidase_C39"/>
</dbReference>
<dbReference type="Proteomes" id="UP000524404">
    <property type="component" value="Unassembled WGS sequence"/>
</dbReference>
<feature type="transmembrane region" description="Helical" evidence="11">
    <location>
        <begin position="400"/>
        <end position="418"/>
    </location>
</feature>
<evidence type="ECO:0000313" key="16">
    <source>
        <dbReference type="Proteomes" id="UP000524404"/>
    </source>
</evidence>
<dbReference type="PROSITE" id="PS50929">
    <property type="entry name" value="ABC_TM1F"/>
    <property type="match status" value="1"/>
</dbReference>
<dbReference type="PROSITE" id="PS50990">
    <property type="entry name" value="PEPTIDASE_C39"/>
    <property type="match status" value="1"/>
</dbReference>
<feature type="domain" description="ABC transporter" evidence="12">
    <location>
        <begin position="495"/>
        <end position="728"/>
    </location>
</feature>
<protein>
    <submittedName>
        <fullName evidence="15">NHLM bacteriocin system ABC transporter peptidase/ATP-binding protein</fullName>
    </submittedName>
</protein>
<keyword evidence="5" id="KW-0547">Nucleotide-binding</keyword>
<dbReference type="CDD" id="cd18569">
    <property type="entry name" value="ABC_6TM_NHLM_bacteriocin"/>
    <property type="match status" value="1"/>
</dbReference>
<keyword evidence="7" id="KW-0653">Protein transport</keyword>
<dbReference type="GO" id="GO:0006508">
    <property type="term" value="P:proteolysis"/>
    <property type="evidence" value="ECO:0007669"/>
    <property type="project" value="InterPro"/>
</dbReference>
<dbReference type="RefSeq" id="WP_184131646.1">
    <property type="nucleotide sequence ID" value="NZ_JACHKT010000006.1"/>
</dbReference>
<evidence type="ECO:0000256" key="3">
    <source>
        <dbReference type="ARBA" id="ARBA00022475"/>
    </source>
</evidence>
<dbReference type="InterPro" id="IPR022514">
    <property type="entry name" value="NHPM_micro_ABC1"/>
</dbReference>
<dbReference type="Pfam" id="PF03412">
    <property type="entry name" value="Peptidase_C39"/>
    <property type="match status" value="1"/>
</dbReference>
<dbReference type="FunFam" id="3.40.50.300:FF:000299">
    <property type="entry name" value="ABC transporter ATP-binding protein/permease"/>
    <property type="match status" value="1"/>
</dbReference>
<dbReference type="GO" id="GO:0008233">
    <property type="term" value="F:peptidase activity"/>
    <property type="evidence" value="ECO:0007669"/>
    <property type="project" value="InterPro"/>
</dbReference>
<organism evidence="15 16">
    <name type="scientific">Arcicella rosea</name>
    <dbReference type="NCBI Taxonomy" id="502909"/>
    <lineage>
        <taxon>Bacteria</taxon>
        <taxon>Pseudomonadati</taxon>
        <taxon>Bacteroidota</taxon>
        <taxon>Cytophagia</taxon>
        <taxon>Cytophagales</taxon>
        <taxon>Flectobacillaceae</taxon>
        <taxon>Arcicella</taxon>
    </lineage>
</organism>
<comment type="subcellular location">
    <subcellularLocation>
        <location evidence="1">Cell membrane</location>
        <topology evidence="1">Multi-pass membrane protein</topology>
    </subcellularLocation>
</comment>
<evidence type="ECO:0000256" key="11">
    <source>
        <dbReference type="SAM" id="Phobius"/>
    </source>
</evidence>
<feature type="domain" description="ABC transmembrane type-1" evidence="13">
    <location>
        <begin position="174"/>
        <end position="453"/>
    </location>
</feature>
<dbReference type="Gene3D" id="3.40.50.300">
    <property type="entry name" value="P-loop containing nucleotide triphosphate hydrolases"/>
    <property type="match status" value="1"/>
</dbReference>
<dbReference type="GO" id="GO:0140359">
    <property type="term" value="F:ABC-type transporter activity"/>
    <property type="evidence" value="ECO:0007669"/>
    <property type="project" value="InterPro"/>
</dbReference>
<dbReference type="PROSITE" id="PS00211">
    <property type="entry name" value="ABC_TRANSPORTER_1"/>
    <property type="match status" value="1"/>
</dbReference>
<gene>
    <name evidence="15" type="ORF">HNP25_001156</name>
</gene>
<evidence type="ECO:0000259" key="13">
    <source>
        <dbReference type="PROSITE" id="PS50929"/>
    </source>
</evidence>
<dbReference type="PROSITE" id="PS50893">
    <property type="entry name" value="ABC_TRANSPORTER_2"/>
    <property type="match status" value="1"/>
</dbReference>